<sequence>MSQEQLRFSVEESVWFQKGQEVSELLTISLDPDISIHEHDQYISIRGALQLTGEYKIDTEANVQDQFEYANVRYVNEISTREDGVSIINHRFPVDITIPRNRIQDLDEVYVSIESFDYELPELKCLKLVADLSISGISNDETEPTAADVSERPEEIKEEVFEPLYRGQQTQPFADEDDTFTSLEQNGAHPFSSYYQDSDTTEEDMDKLSSIKTEAPSRVVEEVSEDEKEVEVVSKPSLEDIDEVESEDQEVHQDQQEDLYDPFVIEVRKQEEETVEPQEVQYSFFSKSESLASNDNKPGSEEENEREEDDPKDAHYLTSLFARDEDEDFSRLKMCIVQQGDTIDLISERYEISVQQLLRVNEFHADQDVYEGQILYIPAYSTSK</sequence>
<proteinExistence type="predicted"/>
<dbReference type="InterPro" id="IPR036779">
    <property type="entry name" value="LysM_dom_sf"/>
</dbReference>
<evidence type="ECO:0000313" key="4">
    <source>
        <dbReference type="Proteomes" id="UP000078534"/>
    </source>
</evidence>
<dbReference type="CDD" id="cd00118">
    <property type="entry name" value="LysM"/>
    <property type="match status" value="1"/>
</dbReference>
<evidence type="ECO:0000256" key="1">
    <source>
        <dbReference type="SAM" id="MobiDB-lite"/>
    </source>
</evidence>
<dbReference type="Gene3D" id="3.10.350.10">
    <property type="entry name" value="LysM domain"/>
    <property type="match status" value="1"/>
</dbReference>
<dbReference type="InterPro" id="IPR018392">
    <property type="entry name" value="LysM"/>
</dbReference>
<gene>
    <name evidence="3" type="ORF">A6K24_05220</name>
</gene>
<comment type="caution">
    <text evidence="3">The sequence shown here is derived from an EMBL/GenBank/DDBJ whole genome shotgun (WGS) entry which is preliminary data.</text>
</comment>
<dbReference type="STRING" id="152268.A6K24_05220"/>
<feature type="compositionally biased region" description="Acidic residues" evidence="1">
    <location>
        <begin position="301"/>
        <end position="311"/>
    </location>
</feature>
<keyword evidence="4" id="KW-1185">Reference proteome</keyword>
<dbReference type="NCBIfam" id="TIGR02907">
    <property type="entry name" value="spore_VI_D"/>
    <property type="match status" value="1"/>
</dbReference>
<accession>A0A179SXA2</accession>
<evidence type="ECO:0000259" key="2">
    <source>
        <dbReference type="PROSITE" id="PS51782"/>
    </source>
</evidence>
<dbReference type="Pfam" id="PF01476">
    <property type="entry name" value="LysM"/>
    <property type="match status" value="1"/>
</dbReference>
<feature type="compositionally biased region" description="Acidic residues" evidence="1">
    <location>
        <begin position="239"/>
        <end position="248"/>
    </location>
</feature>
<dbReference type="InterPro" id="IPR048862">
    <property type="entry name" value="SPOCS_spoVID_N"/>
</dbReference>
<dbReference type="SMART" id="SM00257">
    <property type="entry name" value="LysM"/>
    <property type="match status" value="1"/>
</dbReference>
<evidence type="ECO:0000313" key="3">
    <source>
        <dbReference type="EMBL" id="OAS84913.1"/>
    </source>
</evidence>
<dbReference type="InterPro" id="IPR014256">
    <property type="entry name" value="Spore_VI_D"/>
</dbReference>
<dbReference type="Proteomes" id="UP000078534">
    <property type="component" value="Unassembled WGS sequence"/>
</dbReference>
<dbReference type="OrthoDB" id="2966368at2"/>
<protein>
    <recommendedName>
        <fullName evidence="2">LysM domain-containing protein</fullName>
    </recommendedName>
</protein>
<feature type="compositionally biased region" description="Polar residues" evidence="1">
    <location>
        <begin position="283"/>
        <end position="297"/>
    </location>
</feature>
<reference evidence="4" key="1">
    <citation type="submission" date="2016-04" db="EMBL/GenBank/DDBJ databases">
        <authorList>
            <person name="Lyu Z."/>
            <person name="Lyu W."/>
        </authorList>
    </citation>
    <scope>NUCLEOTIDE SEQUENCE [LARGE SCALE GENOMIC DNA]</scope>
    <source>
        <strain evidence="4">C44</strain>
    </source>
</reference>
<feature type="domain" description="LysM" evidence="2">
    <location>
        <begin position="333"/>
        <end position="377"/>
    </location>
</feature>
<dbReference type="SUPFAM" id="SSF54106">
    <property type="entry name" value="LysM domain"/>
    <property type="match status" value="1"/>
</dbReference>
<name>A0A179SXA2_9BACI</name>
<dbReference type="RefSeq" id="WP_066334253.1">
    <property type="nucleotide sequence ID" value="NZ_LWSG01000023.1"/>
</dbReference>
<dbReference type="Pfam" id="PF20918">
    <property type="entry name" value="SPOCS_spoVID-N"/>
    <property type="match status" value="1"/>
</dbReference>
<dbReference type="EMBL" id="LWSG01000023">
    <property type="protein sequence ID" value="OAS84913.1"/>
    <property type="molecule type" value="Genomic_DNA"/>
</dbReference>
<organism evidence="3 4">
    <name type="scientific">Metabacillus litoralis</name>
    <dbReference type="NCBI Taxonomy" id="152268"/>
    <lineage>
        <taxon>Bacteria</taxon>
        <taxon>Bacillati</taxon>
        <taxon>Bacillota</taxon>
        <taxon>Bacilli</taxon>
        <taxon>Bacillales</taxon>
        <taxon>Bacillaceae</taxon>
        <taxon>Metabacillus</taxon>
    </lineage>
</organism>
<dbReference type="PROSITE" id="PS51782">
    <property type="entry name" value="LYSM"/>
    <property type="match status" value="1"/>
</dbReference>
<feature type="region of interest" description="Disordered" evidence="1">
    <location>
        <begin position="181"/>
        <end position="313"/>
    </location>
</feature>
<dbReference type="AlphaFoldDB" id="A0A179SXA2"/>